<name>A0ABR1I5B0_9HYPO</name>
<feature type="compositionally biased region" description="Acidic residues" evidence="1">
    <location>
        <begin position="510"/>
        <end position="524"/>
    </location>
</feature>
<protein>
    <submittedName>
        <fullName evidence="2">Uncharacterized protein</fullName>
    </submittedName>
</protein>
<evidence type="ECO:0000313" key="2">
    <source>
        <dbReference type="EMBL" id="KAK7428026.1"/>
    </source>
</evidence>
<keyword evidence="3" id="KW-1185">Reference proteome</keyword>
<dbReference type="Proteomes" id="UP001498421">
    <property type="component" value="Unassembled WGS sequence"/>
</dbReference>
<feature type="region of interest" description="Disordered" evidence="1">
    <location>
        <begin position="1"/>
        <end position="173"/>
    </location>
</feature>
<feature type="region of interest" description="Disordered" evidence="1">
    <location>
        <begin position="579"/>
        <end position="638"/>
    </location>
</feature>
<feature type="compositionally biased region" description="Pro residues" evidence="1">
    <location>
        <begin position="492"/>
        <end position="503"/>
    </location>
</feature>
<sequence>MPLIIKSPNVKANGVTVSDAGSTDSTSYDDLDTDEELYDDLAPSESQKSDPDELSTTRPRPHHHHATRIFAATKKPPSITRSSPRGESHGNTSTRRHSNPAPAPPNNVNYSYRPNQAVPPHGNHVVPYLNNVNMPPPPVPHMQNGYATQPQNYYYGSQYPAPNPGQPQQPQQPHNAYAHMPFAMGPDGMYAMYNATDPRSTQPIPPPPNRGYPAQPDAPYQGPSNALYHQGYQPPAPPFVPLNAPTNVSTNHSDAMQMSHVSPPKRSQEDADVVAELAARLTKMEAEAKTRKKSEESLRQEVAKYKVWTLRSQEEITREIARARREAAAAVERRQEVERQWTEELDRHLERERSLMKVELTRRFEAEQEARKEAREAEKEAKEAIEEARELEQLEREARDKEINETLRLHLEHQTKRATEAEQERAWLTAEIRSLQAEMQGIQTTIQATQATQMEEAKEDEMAAENPPSPTPLDIRPNRPHRKSVSHSWNETPPPEVPDPPPAGEHVAEDSEGSEDDNVSVISEVDDAEERRILKLLRDEIVRPIVSAVSDLAKGPIAGGMQYQAPMFAPYPPVPQYARGSSRYGTPSSYTETESEDSSSIASRQYRRRSRWDERERPSQSRVVVPELSPEDKAKSSALGAQIEERAVNEEDPALPVTPAETVVNRREPAKLVEATAPAIKGTPEGDSPSADDDEFTWVNSDATEQPPVNKPALIKDQELEKPRRNPQDMNHSRNTGRYFMADFRDHMAMPEVYRRGRVEVHGKSARRGHGRLQVPVVPHAFYPMPYFQPTFAEMQPSRSRRQRGGDEDVD</sequence>
<proteinExistence type="predicted"/>
<feature type="compositionally biased region" description="Polar residues" evidence="1">
    <location>
        <begin position="145"/>
        <end position="155"/>
    </location>
</feature>
<feature type="compositionally biased region" description="Low complexity" evidence="1">
    <location>
        <begin position="586"/>
        <end position="604"/>
    </location>
</feature>
<gene>
    <name evidence="2" type="ORF">QQZ08_005457</name>
</gene>
<organism evidence="2 3">
    <name type="scientific">Neonectria magnoliae</name>
    <dbReference type="NCBI Taxonomy" id="2732573"/>
    <lineage>
        <taxon>Eukaryota</taxon>
        <taxon>Fungi</taxon>
        <taxon>Dikarya</taxon>
        <taxon>Ascomycota</taxon>
        <taxon>Pezizomycotina</taxon>
        <taxon>Sordariomycetes</taxon>
        <taxon>Hypocreomycetidae</taxon>
        <taxon>Hypocreales</taxon>
        <taxon>Nectriaceae</taxon>
        <taxon>Neonectria</taxon>
    </lineage>
</organism>
<dbReference type="EMBL" id="JAZAVK010000046">
    <property type="protein sequence ID" value="KAK7428026.1"/>
    <property type="molecule type" value="Genomic_DNA"/>
</dbReference>
<feature type="region of interest" description="Disordered" evidence="1">
    <location>
        <begin position="194"/>
        <end position="217"/>
    </location>
</feature>
<evidence type="ECO:0000256" key="1">
    <source>
        <dbReference type="SAM" id="MobiDB-lite"/>
    </source>
</evidence>
<feature type="compositionally biased region" description="Acidic residues" evidence="1">
    <location>
        <begin position="27"/>
        <end position="39"/>
    </location>
</feature>
<feature type="compositionally biased region" description="Polar residues" evidence="1">
    <location>
        <begin position="79"/>
        <end position="93"/>
    </location>
</feature>
<feature type="region of interest" description="Disordered" evidence="1">
    <location>
        <begin position="446"/>
        <end position="524"/>
    </location>
</feature>
<comment type="caution">
    <text evidence="2">The sequence shown here is derived from an EMBL/GenBank/DDBJ whole genome shotgun (WGS) entry which is preliminary data.</text>
</comment>
<reference evidence="2 3" key="1">
    <citation type="journal article" date="2025" name="Microbiol. Resour. Announc.">
        <title>Draft genome sequences for Neonectria magnoliae and Neonectria punicea, canker pathogens of Liriodendron tulipifera and Acer saccharum in West Virginia.</title>
        <authorList>
            <person name="Petronek H.M."/>
            <person name="Kasson M.T."/>
            <person name="Metheny A.M."/>
            <person name="Stauder C.M."/>
            <person name="Lovett B."/>
            <person name="Lynch S.C."/>
            <person name="Garnas J.R."/>
            <person name="Kasson L.R."/>
            <person name="Stajich J.E."/>
        </authorList>
    </citation>
    <scope>NUCLEOTIDE SEQUENCE [LARGE SCALE GENOMIC DNA]</scope>
    <source>
        <strain evidence="2 3">NRRL 64651</strain>
    </source>
</reference>
<accession>A0ABR1I5B0</accession>
<evidence type="ECO:0000313" key="3">
    <source>
        <dbReference type="Proteomes" id="UP001498421"/>
    </source>
</evidence>